<dbReference type="Pfam" id="PF00392">
    <property type="entry name" value="GntR"/>
    <property type="match status" value="1"/>
</dbReference>
<dbReference type="SMART" id="SM00895">
    <property type="entry name" value="FCD"/>
    <property type="match status" value="1"/>
</dbReference>
<gene>
    <name evidence="5" type="ORF">FG383_00365</name>
</gene>
<dbReference type="AlphaFoldDB" id="A0A544TN56"/>
<dbReference type="Proteomes" id="UP000318937">
    <property type="component" value="Unassembled WGS sequence"/>
</dbReference>
<dbReference type="CDD" id="cd07377">
    <property type="entry name" value="WHTH_GntR"/>
    <property type="match status" value="1"/>
</dbReference>
<sequence length="232" mass="26771">MKILEEGNKNSTVVSVVKKELRRAILDGSLKKGDRVIQSKWAERLNVSRMPIREALTQLQGEGLVEIVSHKGAVVTPITRDDFEEIYQTRALLEGLVVEKSLPFLTNEDKEELGRILNQMESLKLTDETSDQYIALNAEFHERIRKGCPWRRVHKIVETLGISPIAPTLLINYYDKTQQDHRRIYEAVMREDPLELRLAVEYHILRTKNNLMEYMEKLNQAKSLECSEAGPD</sequence>
<keyword evidence="3" id="KW-0804">Transcription</keyword>
<keyword evidence="2" id="KW-0238">DNA-binding</keyword>
<dbReference type="PANTHER" id="PTHR43537:SF24">
    <property type="entry name" value="GLUCONATE OPERON TRANSCRIPTIONAL REPRESSOR"/>
    <property type="match status" value="1"/>
</dbReference>
<dbReference type="EMBL" id="VDGG01000001">
    <property type="protein sequence ID" value="TQR18883.1"/>
    <property type="molecule type" value="Genomic_DNA"/>
</dbReference>
<dbReference type="InterPro" id="IPR036390">
    <property type="entry name" value="WH_DNA-bd_sf"/>
</dbReference>
<dbReference type="OrthoDB" id="2592645at2"/>
<comment type="caution">
    <text evidence="5">The sequence shown here is derived from an EMBL/GenBank/DDBJ whole genome shotgun (WGS) entry which is preliminary data.</text>
</comment>
<keyword evidence="6" id="KW-1185">Reference proteome</keyword>
<dbReference type="PROSITE" id="PS50949">
    <property type="entry name" value="HTH_GNTR"/>
    <property type="match status" value="1"/>
</dbReference>
<dbReference type="SUPFAM" id="SSF46785">
    <property type="entry name" value="Winged helix' DNA-binding domain"/>
    <property type="match status" value="1"/>
</dbReference>
<dbReference type="GO" id="GO:0003700">
    <property type="term" value="F:DNA-binding transcription factor activity"/>
    <property type="evidence" value="ECO:0007669"/>
    <property type="project" value="InterPro"/>
</dbReference>
<keyword evidence="1" id="KW-0805">Transcription regulation</keyword>
<evidence type="ECO:0000256" key="3">
    <source>
        <dbReference type="ARBA" id="ARBA00023163"/>
    </source>
</evidence>
<evidence type="ECO:0000256" key="1">
    <source>
        <dbReference type="ARBA" id="ARBA00023015"/>
    </source>
</evidence>
<dbReference type="InterPro" id="IPR000524">
    <property type="entry name" value="Tscrpt_reg_HTH_GntR"/>
</dbReference>
<evidence type="ECO:0000313" key="6">
    <source>
        <dbReference type="Proteomes" id="UP000318937"/>
    </source>
</evidence>
<reference evidence="5 6" key="1">
    <citation type="submission" date="2019-05" db="EMBL/GenBank/DDBJ databases">
        <title>Psychrobacillus vulpis sp. nov., a new species isolated from feces of a red fox that inhabits in The Tablas de Daimiel Natural Park, Albacete, Spain.</title>
        <authorList>
            <person name="Rodriguez M."/>
            <person name="Reina J.C."/>
            <person name="Bejar V."/>
            <person name="Llamas I."/>
        </authorList>
    </citation>
    <scope>NUCLEOTIDE SEQUENCE [LARGE SCALE GENOMIC DNA]</scope>
    <source>
        <strain evidence="5 6">NHI-2</strain>
    </source>
</reference>
<dbReference type="SUPFAM" id="SSF48008">
    <property type="entry name" value="GntR ligand-binding domain-like"/>
    <property type="match status" value="1"/>
</dbReference>
<accession>A0A544TN56</accession>
<protein>
    <submittedName>
        <fullName evidence="5">GntR family transcriptional regulator</fullName>
    </submittedName>
</protein>
<dbReference type="InterPro" id="IPR011711">
    <property type="entry name" value="GntR_C"/>
</dbReference>
<evidence type="ECO:0000256" key="2">
    <source>
        <dbReference type="ARBA" id="ARBA00023125"/>
    </source>
</evidence>
<organism evidence="5 6">
    <name type="scientific">Psychrobacillus soli</name>
    <dbReference type="NCBI Taxonomy" id="1543965"/>
    <lineage>
        <taxon>Bacteria</taxon>
        <taxon>Bacillati</taxon>
        <taxon>Bacillota</taxon>
        <taxon>Bacilli</taxon>
        <taxon>Bacillales</taxon>
        <taxon>Bacillaceae</taxon>
        <taxon>Psychrobacillus</taxon>
    </lineage>
</organism>
<dbReference type="Gene3D" id="1.10.10.10">
    <property type="entry name" value="Winged helix-like DNA-binding domain superfamily/Winged helix DNA-binding domain"/>
    <property type="match status" value="1"/>
</dbReference>
<evidence type="ECO:0000313" key="5">
    <source>
        <dbReference type="EMBL" id="TQR18883.1"/>
    </source>
</evidence>
<proteinExistence type="predicted"/>
<evidence type="ECO:0000259" key="4">
    <source>
        <dbReference type="PROSITE" id="PS50949"/>
    </source>
</evidence>
<name>A0A544TN56_9BACI</name>
<dbReference type="GO" id="GO:0003677">
    <property type="term" value="F:DNA binding"/>
    <property type="evidence" value="ECO:0007669"/>
    <property type="project" value="UniProtKB-KW"/>
</dbReference>
<feature type="domain" description="HTH gntR-type" evidence="4">
    <location>
        <begin position="11"/>
        <end position="78"/>
    </location>
</feature>
<dbReference type="Pfam" id="PF07729">
    <property type="entry name" value="FCD"/>
    <property type="match status" value="1"/>
</dbReference>
<dbReference type="PANTHER" id="PTHR43537">
    <property type="entry name" value="TRANSCRIPTIONAL REGULATOR, GNTR FAMILY"/>
    <property type="match status" value="1"/>
</dbReference>
<dbReference type="InterPro" id="IPR036388">
    <property type="entry name" value="WH-like_DNA-bd_sf"/>
</dbReference>
<dbReference type="Gene3D" id="1.20.120.530">
    <property type="entry name" value="GntR ligand-binding domain-like"/>
    <property type="match status" value="1"/>
</dbReference>
<dbReference type="InterPro" id="IPR008920">
    <property type="entry name" value="TF_FadR/GntR_C"/>
</dbReference>
<dbReference type="SMART" id="SM00345">
    <property type="entry name" value="HTH_GNTR"/>
    <property type="match status" value="1"/>
</dbReference>